<evidence type="ECO:0000256" key="1">
    <source>
        <dbReference type="SAM" id="Phobius"/>
    </source>
</evidence>
<keyword evidence="1" id="KW-0472">Membrane</keyword>
<reference evidence="2 3" key="1">
    <citation type="submission" date="2016-10" db="EMBL/GenBank/DDBJ databases">
        <authorList>
            <person name="de Groot N.N."/>
        </authorList>
    </citation>
    <scope>NUCLEOTIDE SEQUENCE [LARGE SCALE GENOMIC DNA]</scope>
    <source>
        <strain evidence="2 3">CGMCC 1.5058</strain>
    </source>
</reference>
<sequence length="171" mass="20402">MKETQKKLIWWWGWNPDPLESELEEQAKKGWVIDQVDPLCIWIRFKKGTAQQRRFATDYQPEASKDYLEIFQADGWQLEWTGANGWYLFSKAYTDVRPEIFTDNASLIEKNNRILKVLLPLFIMLIILFFTIVLPVLKEPFYVGLYVFALGLYTYIFTQVWLHNKKLKIDI</sequence>
<keyword evidence="1" id="KW-1133">Transmembrane helix</keyword>
<feature type="transmembrane region" description="Helical" evidence="1">
    <location>
        <begin position="117"/>
        <end position="137"/>
    </location>
</feature>
<keyword evidence="1" id="KW-0812">Transmembrane</keyword>
<protein>
    <recommendedName>
        <fullName evidence="4">DUF2812 domain-containing protein</fullName>
    </recommendedName>
</protein>
<proteinExistence type="predicted"/>
<organism evidence="2 3">
    <name type="scientific">Proteiniclasticum ruminis</name>
    <dbReference type="NCBI Taxonomy" id="398199"/>
    <lineage>
        <taxon>Bacteria</taxon>
        <taxon>Bacillati</taxon>
        <taxon>Bacillota</taxon>
        <taxon>Clostridia</taxon>
        <taxon>Eubacteriales</taxon>
        <taxon>Clostridiaceae</taxon>
        <taxon>Proteiniclasticum</taxon>
    </lineage>
</organism>
<dbReference type="InterPro" id="IPR021359">
    <property type="entry name" value="DUF2812"/>
</dbReference>
<evidence type="ECO:0000313" key="2">
    <source>
        <dbReference type="EMBL" id="SDI16731.1"/>
    </source>
</evidence>
<name>A0A1G8ID70_9CLOT</name>
<dbReference type="EMBL" id="FNDZ01000001">
    <property type="protein sequence ID" value="SDI16731.1"/>
    <property type="molecule type" value="Genomic_DNA"/>
</dbReference>
<dbReference type="Proteomes" id="UP000183255">
    <property type="component" value="Unassembled WGS sequence"/>
</dbReference>
<evidence type="ECO:0008006" key="4">
    <source>
        <dbReference type="Google" id="ProtNLM"/>
    </source>
</evidence>
<dbReference type="RefSeq" id="WP_031574453.1">
    <property type="nucleotide sequence ID" value="NZ_FNDZ01000001.1"/>
</dbReference>
<evidence type="ECO:0000313" key="3">
    <source>
        <dbReference type="Proteomes" id="UP000183255"/>
    </source>
</evidence>
<gene>
    <name evidence="2" type="ORF">SAMN05421804_101846</name>
</gene>
<accession>A0A1G8ID70</accession>
<dbReference type="Pfam" id="PF11193">
    <property type="entry name" value="DUF2812"/>
    <property type="match status" value="1"/>
</dbReference>
<dbReference type="AlphaFoldDB" id="A0A1G8ID70"/>
<feature type="transmembrane region" description="Helical" evidence="1">
    <location>
        <begin position="143"/>
        <end position="162"/>
    </location>
</feature>